<comment type="similarity">
    <text evidence="7">Belongs to the class I-like SAM-binding methyltransferase superfamily. C5-methyltransferase family.</text>
</comment>
<dbReference type="RefSeq" id="WP_039576615.1">
    <property type="nucleotide sequence ID" value="NZ_CP009122.1"/>
</dbReference>
<dbReference type="InterPro" id="IPR001525">
    <property type="entry name" value="C5_MeTfrase"/>
</dbReference>
<dbReference type="GO" id="GO:0044027">
    <property type="term" value="P:negative regulation of gene expression via chromosomal CpG island methylation"/>
    <property type="evidence" value="ECO:0007669"/>
    <property type="project" value="TreeGrafter"/>
</dbReference>
<protein>
    <recommendedName>
        <fullName evidence="1">DNA (cytosine-5-)-methyltransferase</fullName>
        <ecNumber evidence="1">2.1.1.37</ecNumber>
    </recommendedName>
</protein>
<dbReference type="InterPro" id="IPR050390">
    <property type="entry name" value="C5-Methyltransferase"/>
</dbReference>
<dbReference type="PRINTS" id="PR00105">
    <property type="entry name" value="C5METTRFRASE"/>
</dbReference>
<dbReference type="EC" id="2.1.1.37" evidence="1"/>
<keyword evidence="5" id="KW-0680">Restriction system</keyword>
<dbReference type="Pfam" id="PF00145">
    <property type="entry name" value="DNA_methylase"/>
    <property type="match status" value="1"/>
</dbReference>
<evidence type="ECO:0000256" key="6">
    <source>
        <dbReference type="ARBA" id="ARBA00047422"/>
    </source>
</evidence>
<dbReference type="GO" id="GO:0009307">
    <property type="term" value="P:DNA restriction-modification system"/>
    <property type="evidence" value="ECO:0007669"/>
    <property type="project" value="UniProtKB-KW"/>
</dbReference>
<dbReference type="EMBL" id="CP009122">
    <property type="protein sequence ID" value="AJA10264.1"/>
    <property type="molecule type" value="Genomic_DNA"/>
</dbReference>
<keyword evidence="9" id="KW-1185">Reference proteome</keyword>
<gene>
    <name evidence="8" type="ORF">SKP52_16960</name>
</gene>
<name>A0A0A7PJX1_9SPHN</name>
<evidence type="ECO:0000256" key="3">
    <source>
        <dbReference type="ARBA" id="ARBA00022679"/>
    </source>
</evidence>
<dbReference type="InterPro" id="IPR029063">
    <property type="entry name" value="SAM-dependent_MTases_sf"/>
</dbReference>
<organism evidence="8 9">
    <name type="scientific">Sphingopyxis fribergensis</name>
    <dbReference type="NCBI Taxonomy" id="1515612"/>
    <lineage>
        <taxon>Bacteria</taxon>
        <taxon>Pseudomonadati</taxon>
        <taxon>Pseudomonadota</taxon>
        <taxon>Alphaproteobacteria</taxon>
        <taxon>Sphingomonadales</taxon>
        <taxon>Sphingomonadaceae</taxon>
        <taxon>Sphingopyxis</taxon>
    </lineage>
</organism>
<dbReference type="GO" id="GO:0003886">
    <property type="term" value="F:DNA (cytosine-5-)-methyltransferase activity"/>
    <property type="evidence" value="ECO:0007669"/>
    <property type="project" value="UniProtKB-EC"/>
</dbReference>
<reference evidence="8 9" key="1">
    <citation type="journal article" date="2015" name="Int. J. Syst. Evol. Microbiol.">
        <title>Description of Sphingopyxis fribergensis sp. nov. - a soil bacterium with the ability to degrade styrene and phenylacetic acid.</title>
        <authorList>
            <person name="Oelschlagel M."/>
            <person name="Ruckert C."/>
            <person name="Kalinowski J."/>
            <person name="Schmidt G."/>
            <person name="Schlomann M."/>
            <person name="Tischler D."/>
        </authorList>
    </citation>
    <scope>NUCLEOTIDE SEQUENCE [LARGE SCALE GENOMIC DNA]</scope>
    <source>
        <strain evidence="8 9">Kp5.2</strain>
    </source>
</reference>
<dbReference type="REBASE" id="99403">
    <property type="entry name" value="M.SspKp52ORF16960P"/>
</dbReference>
<dbReference type="Proteomes" id="UP000030907">
    <property type="component" value="Chromosome"/>
</dbReference>
<feature type="active site" evidence="7">
    <location>
        <position position="131"/>
    </location>
</feature>
<evidence type="ECO:0000313" key="8">
    <source>
        <dbReference type="EMBL" id="AJA10264.1"/>
    </source>
</evidence>
<dbReference type="GO" id="GO:0003677">
    <property type="term" value="F:DNA binding"/>
    <property type="evidence" value="ECO:0007669"/>
    <property type="project" value="TreeGrafter"/>
</dbReference>
<keyword evidence="4 7" id="KW-0949">S-adenosyl-L-methionine</keyword>
<comment type="catalytic activity">
    <reaction evidence="6">
        <text>a 2'-deoxycytidine in DNA + S-adenosyl-L-methionine = a 5-methyl-2'-deoxycytidine in DNA + S-adenosyl-L-homocysteine + H(+)</text>
        <dbReference type="Rhea" id="RHEA:13681"/>
        <dbReference type="Rhea" id="RHEA-COMP:11369"/>
        <dbReference type="Rhea" id="RHEA-COMP:11370"/>
        <dbReference type="ChEBI" id="CHEBI:15378"/>
        <dbReference type="ChEBI" id="CHEBI:57856"/>
        <dbReference type="ChEBI" id="CHEBI:59789"/>
        <dbReference type="ChEBI" id="CHEBI:85452"/>
        <dbReference type="ChEBI" id="CHEBI:85454"/>
        <dbReference type="EC" id="2.1.1.37"/>
    </reaction>
</comment>
<dbReference type="OrthoDB" id="9813719at2"/>
<dbReference type="SUPFAM" id="SSF53335">
    <property type="entry name" value="S-adenosyl-L-methionine-dependent methyltransferases"/>
    <property type="match status" value="1"/>
</dbReference>
<dbReference type="Gene3D" id="3.90.120.10">
    <property type="entry name" value="DNA Methylase, subunit A, domain 2"/>
    <property type="match status" value="1"/>
</dbReference>
<evidence type="ECO:0000313" key="9">
    <source>
        <dbReference type="Proteomes" id="UP000030907"/>
    </source>
</evidence>
<dbReference type="Gene3D" id="3.40.50.150">
    <property type="entry name" value="Vaccinia Virus protein VP39"/>
    <property type="match status" value="1"/>
</dbReference>
<dbReference type="GO" id="GO:0032259">
    <property type="term" value="P:methylation"/>
    <property type="evidence" value="ECO:0007669"/>
    <property type="project" value="UniProtKB-KW"/>
</dbReference>
<dbReference type="KEGG" id="sphk:SKP52_16960"/>
<dbReference type="AlphaFoldDB" id="A0A0A7PJX1"/>
<evidence type="ECO:0000256" key="4">
    <source>
        <dbReference type="ARBA" id="ARBA00022691"/>
    </source>
</evidence>
<keyword evidence="2 7" id="KW-0489">Methyltransferase</keyword>
<dbReference type="PANTHER" id="PTHR10629:SF52">
    <property type="entry name" value="DNA (CYTOSINE-5)-METHYLTRANSFERASE 1"/>
    <property type="match status" value="1"/>
</dbReference>
<dbReference type="PANTHER" id="PTHR10629">
    <property type="entry name" value="CYTOSINE-SPECIFIC METHYLTRANSFERASE"/>
    <property type="match status" value="1"/>
</dbReference>
<evidence type="ECO:0000256" key="2">
    <source>
        <dbReference type="ARBA" id="ARBA00022603"/>
    </source>
</evidence>
<dbReference type="PROSITE" id="PS51679">
    <property type="entry name" value="SAM_MT_C5"/>
    <property type="match status" value="1"/>
</dbReference>
<accession>A0A0A7PJX1</accession>
<proteinExistence type="inferred from homology"/>
<evidence type="ECO:0000256" key="5">
    <source>
        <dbReference type="ARBA" id="ARBA00022747"/>
    </source>
</evidence>
<sequence>MTAGFAIVDLFAGPGGLAEGFSSFETEGGIRPFNVALSIEKEKSAHQTLRFRSFLRQFGKHIPQNYYDWLNFGGAEPDWKALYPLQWEAAEEEALCLTLGEQPANRIIADRVSAIRKAHGRNTVLIGGPPCQAYSLVGRARNRGIADYDAAQDNRHFLYREYIGIISQLEPAAFVMENVKGMLSSTVDGVRMFDLITDDLRTPTDTQGYELYAFAPKGSSGPAKGTKPSDYVVRAEALGVPQARHRVIIIGLRRDVAAALERQSKPWRRPSHPRACAADVLDGMPRLRSGLSRQKDDGASWAKALANACDAVGAQNPRLEGDQEQAFRKCLSDVRASLETAAKLPRQAGKPAGIGSTCPLALAQWLRDDRLTALADNETRGHMPSDLARYLFAAAYAFATGQSPKASSFPAGLAPAHRNWDSGKFADRFRVQLRDQPSTTVTSHISKDGHYFIHPDPAQCRSLTVREAARLQTFPDNYVFRGNRTEQFVQVGNAVPPFLARQIAEALWEILSAPQLNAEQFASNPLLETVIA</sequence>
<evidence type="ECO:0000256" key="7">
    <source>
        <dbReference type="PROSITE-ProRule" id="PRU01016"/>
    </source>
</evidence>
<keyword evidence="3 7" id="KW-0808">Transferase</keyword>
<dbReference type="STRING" id="1515612.SKP52_16960"/>
<dbReference type="HOGENOM" id="CLU_006958_2_4_5"/>
<evidence type="ECO:0000256" key="1">
    <source>
        <dbReference type="ARBA" id="ARBA00011975"/>
    </source>
</evidence>